<evidence type="ECO:0000256" key="1">
    <source>
        <dbReference type="ARBA" id="ARBA00006432"/>
    </source>
</evidence>
<keyword evidence="2" id="KW-0436">Ligase</keyword>
<dbReference type="PROSITE" id="PS00455">
    <property type="entry name" value="AMP_BINDING"/>
    <property type="match status" value="1"/>
</dbReference>
<dbReference type="NCBIfam" id="TIGR01217">
    <property type="entry name" value="ac_ac_CoA_syn"/>
    <property type="match status" value="1"/>
</dbReference>
<keyword evidence="4" id="KW-0067">ATP-binding</keyword>
<reference evidence="7" key="1">
    <citation type="journal article" date="2020" name="Stud. Mycol.">
        <title>101 Dothideomycetes genomes: a test case for predicting lifestyles and emergence of pathogens.</title>
        <authorList>
            <person name="Haridas S."/>
            <person name="Albert R."/>
            <person name="Binder M."/>
            <person name="Bloem J."/>
            <person name="Labutti K."/>
            <person name="Salamov A."/>
            <person name="Andreopoulos B."/>
            <person name="Baker S."/>
            <person name="Barry K."/>
            <person name="Bills G."/>
            <person name="Bluhm B."/>
            <person name="Cannon C."/>
            <person name="Castanera R."/>
            <person name="Culley D."/>
            <person name="Daum C."/>
            <person name="Ezra D."/>
            <person name="Gonzalez J."/>
            <person name="Henrissat B."/>
            <person name="Kuo A."/>
            <person name="Liang C."/>
            <person name="Lipzen A."/>
            <person name="Lutzoni F."/>
            <person name="Magnuson J."/>
            <person name="Mondo S."/>
            <person name="Nolan M."/>
            <person name="Ohm R."/>
            <person name="Pangilinan J."/>
            <person name="Park H.-J."/>
            <person name="Ramirez L."/>
            <person name="Alfaro M."/>
            <person name="Sun H."/>
            <person name="Tritt A."/>
            <person name="Yoshinaga Y."/>
            <person name="Zwiers L.-H."/>
            <person name="Turgeon B."/>
            <person name="Goodwin S."/>
            <person name="Spatafora J."/>
            <person name="Crous P."/>
            <person name="Grigoriev I."/>
        </authorList>
    </citation>
    <scope>NUCLEOTIDE SEQUENCE</scope>
    <source>
        <strain evidence="7">ATCC 36951</strain>
    </source>
</reference>
<protein>
    <recommendedName>
        <fullName evidence="9">AMP-dependent synthetase/ligase domain-containing protein</fullName>
    </recommendedName>
</protein>
<feature type="domain" description="AMP-dependent synthetase/ligase" evidence="5">
    <location>
        <begin position="110"/>
        <end position="442"/>
    </location>
</feature>
<evidence type="ECO:0000313" key="8">
    <source>
        <dbReference type="Proteomes" id="UP000799537"/>
    </source>
</evidence>
<organism evidence="7 8">
    <name type="scientific">Zasmidium cellare ATCC 36951</name>
    <dbReference type="NCBI Taxonomy" id="1080233"/>
    <lineage>
        <taxon>Eukaryota</taxon>
        <taxon>Fungi</taxon>
        <taxon>Dikarya</taxon>
        <taxon>Ascomycota</taxon>
        <taxon>Pezizomycotina</taxon>
        <taxon>Dothideomycetes</taxon>
        <taxon>Dothideomycetidae</taxon>
        <taxon>Mycosphaerellales</taxon>
        <taxon>Mycosphaerellaceae</taxon>
        <taxon>Zasmidium</taxon>
    </lineage>
</organism>
<dbReference type="GO" id="GO:0030729">
    <property type="term" value="F:acetoacetate-CoA ligase activity"/>
    <property type="evidence" value="ECO:0007669"/>
    <property type="project" value="InterPro"/>
</dbReference>
<dbReference type="Pfam" id="PF00501">
    <property type="entry name" value="AMP-binding"/>
    <property type="match status" value="1"/>
</dbReference>
<name>A0A6A6C971_ZASCE</name>
<dbReference type="InterPro" id="IPR032387">
    <property type="entry name" value="ACAS_N"/>
</dbReference>
<dbReference type="RefSeq" id="XP_033663088.1">
    <property type="nucleotide sequence ID" value="XM_033808629.1"/>
</dbReference>
<evidence type="ECO:0000259" key="6">
    <source>
        <dbReference type="Pfam" id="PF16177"/>
    </source>
</evidence>
<dbReference type="Pfam" id="PF16177">
    <property type="entry name" value="ACAS_N"/>
    <property type="match status" value="1"/>
</dbReference>
<dbReference type="NCBIfam" id="NF002937">
    <property type="entry name" value="PRK03584.1"/>
    <property type="match status" value="1"/>
</dbReference>
<comment type="similarity">
    <text evidence="1">Belongs to the ATP-dependent AMP-binding enzyme family.</text>
</comment>
<dbReference type="PANTHER" id="PTHR42921:SF1">
    <property type="entry name" value="ACETOACETYL-COA SYNTHETASE"/>
    <property type="match status" value="1"/>
</dbReference>
<dbReference type="InterPro" id="IPR000873">
    <property type="entry name" value="AMP-dep_synth/lig_dom"/>
</dbReference>
<dbReference type="GO" id="GO:0006629">
    <property type="term" value="P:lipid metabolic process"/>
    <property type="evidence" value="ECO:0007669"/>
    <property type="project" value="InterPro"/>
</dbReference>
<dbReference type="InterPro" id="IPR042099">
    <property type="entry name" value="ANL_N_sf"/>
</dbReference>
<dbReference type="GO" id="GO:0005524">
    <property type="term" value="F:ATP binding"/>
    <property type="evidence" value="ECO:0007669"/>
    <property type="project" value="UniProtKB-KW"/>
</dbReference>
<dbReference type="AlphaFoldDB" id="A0A6A6C971"/>
<accession>A0A6A6C971</accession>
<keyword evidence="8" id="KW-1185">Reference proteome</keyword>
<dbReference type="OrthoDB" id="10253869at2759"/>
<dbReference type="EMBL" id="ML993615">
    <property type="protein sequence ID" value="KAF2162199.1"/>
    <property type="molecule type" value="Genomic_DNA"/>
</dbReference>
<dbReference type="InterPro" id="IPR005914">
    <property type="entry name" value="Acac_CoA_synth"/>
</dbReference>
<dbReference type="Gene3D" id="3.40.50.12780">
    <property type="entry name" value="N-terminal domain of ligase-like"/>
    <property type="match status" value="1"/>
</dbReference>
<evidence type="ECO:0008006" key="9">
    <source>
        <dbReference type="Google" id="ProtNLM"/>
    </source>
</evidence>
<dbReference type="Proteomes" id="UP000799537">
    <property type="component" value="Unassembled WGS sequence"/>
</dbReference>
<keyword evidence="3" id="KW-0547">Nucleotide-binding</keyword>
<dbReference type="SUPFAM" id="SSF56801">
    <property type="entry name" value="Acetyl-CoA synthetase-like"/>
    <property type="match status" value="1"/>
</dbReference>
<dbReference type="InterPro" id="IPR045851">
    <property type="entry name" value="AMP-bd_C_sf"/>
</dbReference>
<feature type="domain" description="Acetyl-coenzyme A synthetase N-terminal" evidence="6">
    <location>
        <begin position="42"/>
        <end position="99"/>
    </location>
</feature>
<dbReference type="Gene3D" id="3.30.300.30">
    <property type="match status" value="1"/>
</dbReference>
<proteinExistence type="inferred from homology"/>
<dbReference type="PANTHER" id="PTHR42921">
    <property type="entry name" value="ACETOACETYL-COA SYNTHETASE"/>
    <property type="match status" value="1"/>
</dbReference>
<dbReference type="GeneID" id="54561901"/>
<evidence type="ECO:0000256" key="2">
    <source>
        <dbReference type="ARBA" id="ARBA00022598"/>
    </source>
</evidence>
<evidence type="ECO:0000256" key="4">
    <source>
        <dbReference type="ARBA" id="ARBA00022840"/>
    </source>
</evidence>
<gene>
    <name evidence="7" type="ORF">M409DRAFT_27577</name>
</gene>
<evidence type="ECO:0000313" key="7">
    <source>
        <dbReference type="EMBL" id="KAF2162199.1"/>
    </source>
</evidence>
<evidence type="ECO:0000256" key="3">
    <source>
        <dbReference type="ARBA" id="ARBA00022741"/>
    </source>
</evidence>
<sequence length="681" mass="75438">MADANGSSQAELLWRHPSPQDSKLWDFLQRVNKKHNKNFKTYHDLYQWSIDSVSDSWGEIWDYVGVRTSQPYKRVVSDENTMFPRPAWFPGAKLNFAENLLFPTQEVDENSPAVIAATETTRETVTWKELREGVRYCQAGMKSLGLNPGDRVAGYVANHTNALVASLAASSLGAIWTAVSPDTGVTAVLDRMVQIEPSLLFTDNAVMYNGKTHPVLPKVKDIMEGLPSLKATIIFDTVSSMGSKVEGLSEELSSKVYGFELFVQPASPSGTLHFEQLDPDTPVYILYSSGTTGAPKCIVHGAIGTLIQHKKEHILQSDIRPGDRLFYFTTCTWMMWHWLVSGLAAGATLVLYDGSPFQYLSNGESVKDDLAMPKLIDEIGITQFGTSAKYLSVLEQRNVFPKEQGLTLKTLKAIYSTGSPLAPSTFQYVYKAFGQINLGSITGGTDIISLFGAPCPLHPVYTGEIQVLGLGMACQAWDFQGKDVSKEGEPADLVCVKPFPCQPVKFWGKDGESKYKASYFEEFPGVWHHGDFIRFNPETGGLIMLGRSDGVLKPSGVRFGSAELYNVLLKHFPDQVEDGLAIGRRREQDDDETVVLFVKMKAGEKFNDQLVQDIKSVVRKELSARHVPGIIDECPDIPVTTNGKKIEKSVKQILCGLNIKTSTSVANPDCLDFYRQWTETH</sequence>
<evidence type="ECO:0000259" key="5">
    <source>
        <dbReference type="Pfam" id="PF00501"/>
    </source>
</evidence>
<dbReference type="InterPro" id="IPR020845">
    <property type="entry name" value="AMP-binding_CS"/>
</dbReference>